<comment type="subcellular location">
    <subcellularLocation>
        <location evidence="1">Nucleus</location>
    </subcellularLocation>
</comment>
<dbReference type="CDD" id="cd00067">
    <property type="entry name" value="GAL4"/>
    <property type="match status" value="1"/>
</dbReference>
<dbReference type="InterPro" id="IPR001138">
    <property type="entry name" value="Zn2Cys6_DnaBD"/>
</dbReference>
<dbReference type="InterPro" id="IPR007219">
    <property type="entry name" value="XnlR_reg_dom"/>
</dbReference>
<protein>
    <recommendedName>
        <fullName evidence="8">Zn(2)-C6 fungal-type domain-containing protein</fullName>
    </recommendedName>
</protein>
<reference evidence="9 10" key="1">
    <citation type="submission" date="2014-04" db="EMBL/GenBank/DDBJ databases">
        <authorList>
            <consortium name="DOE Joint Genome Institute"/>
            <person name="Kuo A."/>
            <person name="Martino E."/>
            <person name="Perotto S."/>
            <person name="Kohler A."/>
            <person name="Nagy L.G."/>
            <person name="Floudas D."/>
            <person name="Copeland A."/>
            <person name="Barry K.W."/>
            <person name="Cichocki N."/>
            <person name="Veneault-Fourrey C."/>
            <person name="LaButti K."/>
            <person name="Lindquist E.A."/>
            <person name="Lipzen A."/>
            <person name="Lundell T."/>
            <person name="Morin E."/>
            <person name="Murat C."/>
            <person name="Sun H."/>
            <person name="Tunlid A."/>
            <person name="Henrissat B."/>
            <person name="Grigoriev I.V."/>
            <person name="Hibbett D.S."/>
            <person name="Martin F."/>
            <person name="Nordberg H.P."/>
            <person name="Cantor M.N."/>
            <person name="Hua S.X."/>
        </authorList>
    </citation>
    <scope>NUCLEOTIDE SEQUENCE [LARGE SCALE GENOMIC DNA]</scope>
    <source>
        <strain evidence="9 10">Zn</strain>
    </source>
</reference>
<keyword evidence="5" id="KW-0804">Transcription</keyword>
<gene>
    <name evidence="9" type="ORF">OIDMADRAFT_114154</name>
</gene>
<dbReference type="Gene3D" id="4.10.240.10">
    <property type="entry name" value="Zn(2)-C6 fungal-type DNA-binding domain"/>
    <property type="match status" value="1"/>
</dbReference>
<dbReference type="Proteomes" id="UP000054321">
    <property type="component" value="Unassembled WGS sequence"/>
</dbReference>
<dbReference type="PROSITE" id="PS50048">
    <property type="entry name" value="ZN2_CY6_FUNGAL_2"/>
    <property type="match status" value="1"/>
</dbReference>
<feature type="compositionally biased region" description="Polar residues" evidence="7">
    <location>
        <begin position="810"/>
        <end position="819"/>
    </location>
</feature>
<dbReference type="InterPro" id="IPR036864">
    <property type="entry name" value="Zn2-C6_fun-type_DNA-bd_sf"/>
</dbReference>
<evidence type="ECO:0000256" key="2">
    <source>
        <dbReference type="ARBA" id="ARBA00022723"/>
    </source>
</evidence>
<dbReference type="Pfam" id="PF04082">
    <property type="entry name" value="Fungal_trans"/>
    <property type="match status" value="1"/>
</dbReference>
<dbReference type="GO" id="GO:0005634">
    <property type="term" value="C:nucleus"/>
    <property type="evidence" value="ECO:0007669"/>
    <property type="project" value="UniProtKB-SubCell"/>
</dbReference>
<evidence type="ECO:0000256" key="6">
    <source>
        <dbReference type="ARBA" id="ARBA00023242"/>
    </source>
</evidence>
<evidence type="ECO:0000256" key="5">
    <source>
        <dbReference type="ARBA" id="ARBA00023163"/>
    </source>
</evidence>
<dbReference type="PANTHER" id="PTHR47338">
    <property type="entry name" value="ZN(II)2CYS6 TRANSCRIPTION FACTOR (EUROFUNG)-RELATED"/>
    <property type="match status" value="1"/>
</dbReference>
<dbReference type="STRING" id="913774.A0A0C3HSJ3"/>
<keyword evidence="10" id="KW-1185">Reference proteome</keyword>
<dbReference type="GO" id="GO:0008270">
    <property type="term" value="F:zinc ion binding"/>
    <property type="evidence" value="ECO:0007669"/>
    <property type="project" value="InterPro"/>
</dbReference>
<feature type="region of interest" description="Disordered" evidence="7">
    <location>
        <begin position="17"/>
        <end position="129"/>
    </location>
</feature>
<feature type="region of interest" description="Disordered" evidence="7">
    <location>
        <begin position="780"/>
        <end position="822"/>
    </location>
</feature>
<organism evidence="9 10">
    <name type="scientific">Oidiodendron maius (strain Zn)</name>
    <dbReference type="NCBI Taxonomy" id="913774"/>
    <lineage>
        <taxon>Eukaryota</taxon>
        <taxon>Fungi</taxon>
        <taxon>Dikarya</taxon>
        <taxon>Ascomycota</taxon>
        <taxon>Pezizomycotina</taxon>
        <taxon>Leotiomycetes</taxon>
        <taxon>Leotiomycetes incertae sedis</taxon>
        <taxon>Myxotrichaceae</taxon>
        <taxon>Oidiodendron</taxon>
    </lineage>
</organism>
<dbReference type="PANTHER" id="PTHR47338:SF27">
    <property type="entry name" value="ZN(II)2CYS6 TRANSCRIPTION FACTOR (EUROFUNG)"/>
    <property type="match status" value="1"/>
</dbReference>
<dbReference type="OrthoDB" id="39175at2759"/>
<keyword evidence="4" id="KW-0843">Virulence</keyword>
<evidence type="ECO:0000259" key="8">
    <source>
        <dbReference type="PROSITE" id="PS50048"/>
    </source>
</evidence>
<dbReference type="PRINTS" id="PR00755">
    <property type="entry name" value="AFLATOXINBRP"/>
</dbReference>
<feature type="compositionally biased region" description="Polar residues" evidence="7">
    <location>
        <begin position="26"/>
        <end position="35"/>
    </location>
</feature>
<dbReference type="SMART" id="SM00906">
    <property type="entry name" value="Fungal_trans"/>
    <property type="match status" value="1"/>
</dbReference>
<dbReference type="GO" id="GO:0006351">
    <property type="term" value="P:DNA-templated transcription"/>
    <property type="evidence" value="ECO:0007669"/>
    <property type="project" value="InterPro"/>
</dbReference>
<dbReference type="SUPFAM" id="SSF57701">
    <property type="entry name" value="Zn2/Cys6 DNA-binding domain"/>
    <property type="match status" value="1"/>
</dbReference>
<dbReference type="GO" id="GO:0003677">
    <property type="term" value="F:DNA binding"/>
    <property type="evidence" value="ECO:0007669"/>
    <property type="project" value="InterPro"/>
</dbReference>
<proteinExistence type="predicted"/>
<dbReference type="EMBL" id="KN832871">
    <property type="protein sequence ID" value="KIN05990.1"/>
    <property type="molecule type" value="Genomic_DNA"/>
</dbReference>
<dbReference type="SMART" id="SM00066">
    <property type="entry name" value="GAL4"/>
    <property type="match status" value="1"/>
</dbReference>
<sequence>MSNPQFSNFSFSYHNVAEQGLENESDPYNLSVQDQPSEHRQSITSLPVASQQSYTTAATEGQIRNTSVSEGSEEASPTSNRNVGVLQGGYDEEFGLNNAAPVDGTDLGARSKEEKNDPTPPWSELKTKAGKERKRLPLACIACRRKKIRCSGEKPACKHCLRSRIPCVYKVTTRKAAPRTDYMAMLDKRLKRMEERIIKIVPKQEQESAIPIVRAAVKPGIPGSAPVRNPTNRKRGADEAFATVDLDNWAKPAPTSNTDNSSKPVPLVAQETQESELLTEGADKLPSRDIQEHLSEVFFENVYGQTYHLLHKPSFMRKLKAGTLPPVLILAVCAISARFSSHPKISGTPAFLRGEEWASEARNIVTRRYEWPNITILTCLLILGLHEFGTCQGGRSWAFGGQAIRMAFALQLHKDLDHDPQKRNDCTPLSFIDREIRRRTMWACFLMDRLNSSGTDRPTFINQDQMKIPLPIKEKYFQLDIPGPTENLSGMVLQPISPTAGELSNPRENMGVAAYMIRAIALWGRIINYLNLGGKEDDAHPMWHPNSGYAALMKQTENFSSTLPDSLKYSRENFHSHESEGLANQFLFLHISIEQNILFMNRFAVPGHTSGRTPKDAPKDFVTKAGAKAFEAANRISVLLRDVESCFVTAPFTGYCAFLSSTVHVFGVFSKNTAMEATSKKNLATNIKYLSKMKKYWGMFHYMSENLKDQYRMYADASRQGSAGIKQPSAIFQYGDWFDRYPHGVSQTEFEDPAATVKVEKGEDAVLEQKSDYHTVEEFFNSLSPPQPRAQQPAKAPKRKAKKSSPQQQDQSEPVNTNMPGMAAVPPIQIPNTEQIPPNYNQMSPPTPVSMYNQPYFGHDMFLPAQQQGILPQLDRQLVFGAYGGMDPSQGLLDGTNAWDIPMGGMAGFVPEPSSAWMIPFNMEPPEMGQETDPLSAMRAAAANYGMNQGMGGG</sequence>
<dbReference type="HOGENOM" id="CLU_009768_1_0_1"/>
<feature type="compositionally biased region" description="Polar residues" evidence="7">
    <location>
        <begin position="42"/>
        <end position="82"/>
    </location>
</feature>
<accession>A0A0C3HSJ3</accession>
<evidence type="ECO:0000256" key="4">
    <source>
        <dbReference type="ARBA" id="ARBA00023026"/>
    </source>
</evidence>
<feature type="domain" description="Zn(2)-C6 fungal-type" evidence="8">
    <location>
        <begin position="139"/>
        <end position="169"/>
    </location>
</feature>
<keyword evidence="3" id="KW-0805">Transcription regulation</keyword>
<evidence type="ECO:0000313" key="9">
    <source>
        <dbReference type="EMBL" id="KIN05990.1"/>
    </source>
</evidence>
<dbReference type="Pfam" id="PF00172">
    <property type="entry name" value="Zn_clus"/>
    <property type="match status" value="1"/>
</dbReference>
<dbReference type="CDD" id="cd12148">
    <property type="entry name" value="fungal_TF_MHR"/>
    <property type="match status" value="1"/>
</dbReference>
<dbReference type="PROSITE" id="PS00463">
    <property type="entry name" value="ZN2_CY6_FUNGAL_1"/>
    <property type="match status" value="1"/>
</dbReference>
<evidence type="ECO:0000256" key="3">
    <source>
        <dbReference type="ARBA" id="ARBA00023015"/>
    </source>
</evidence>
<dbReference type="InterPro" id="IPR050815">
    <property type="entry name" value="TF_fung"/>
</dbReference>
<dbReference type="InParanoid" id="A0A0C3HSJ3"/>
<dbReference type="AlphaFoldDB" id="A0A0C3HSJ3"/>
<name>A0A0C3HSJ3_OIDMZ</name>
<dbReference type="GO" id="GO:0000981">
    <property type="term" value="F:DNA-binding transcription factor activity, RNA polymerase II-specific"/>
    <property type="evidence" value="ECO:0007669"/>
    <property type="project" value="InterPro"/>
</dbReference>
<evidence type="ECO:0000256" key="7">
    <source>
        <dbReference type="SAM" id="MobiDB-lite"/>
    </source>
</evidence>
<keyword evidence="2" id="KW-0479">Metal-binding</keyword>
<reference evidence="10" key="2">
    <citation type="submission" date="2015-01" db="EMBL/GenBank/DDBJ databases">
        <title>Evolutionary Origins and Diversification of the Mycorrhizal Mutualists.</title>
        <authorList>
            <consortium name="DOE Joint Genome Institute"/>
            <consortium name="Mycorrhizal Genomics Consortium"/>
            <person name="Kohler A."/>
            <person name="Kuo A."/>
            <person name="Nagy L.G."/>
            <person name="Floudas D."/>
            <person name="Copeland A."/>
            <person name="Barry K.W."/>
            <person name="Cichocki N."/>
            <person name="Veneault-Fourrey C."/>
            <person name="LaButti K."/>
            <person name="Lindquist E.A."/>
            <person name="Lipzen A."/>
            <person name="Lundell T."/>
            <person name="Morin E."/>
            <person name="Murat C."/>
            <person name="Riley R."/>
            <person name="Ohm R."/>
            <person name="Sun H."/>
            <person name="Tunlid A."/>
            <person name="Henrissat B."/>
            <person name="Grigoriev I.V."/>
            <person name="Hibbett D.S."/>
            <person name="Martin F."/>
        </authorList>
    </citation>
    <scope>NUCLEOTIDE SEQUENCE [LARGE SCALE GENOMIC DNA]</scope>
    <source>
        <strain evidence="10">Zn</strain>
    </source>
</reference>
<evidence type="ECO:0000256" key="1">
    <source>
        <dbReference type="ARBA" id="ARBA00004123"/>
    </source>
</evidence>
<evidence type="ECO:0000313" key="10">
    <source>
        <dbReference type="Proteomes" id="UP000054321"/>
    </source>
</evidence>
<keyword evidence="6" id="KW-0539">Nucleus</keyword>